<dbReference type="AlphaFoldDB" id="A0A381X6W9"/>
<sequence length="47" mass="4993">MQRLTRLHFSPRGTLCTSADSNFQSTLALAAFQERSHGTDVGAAPGS</sequence>
<reference evidence="1" key="1">
    <citation type="submission" date="2018-05" db="EMBL/GenBank/DDBJ databases">
        <authorList>
            <person name="Lanie J.A."/>
            <person name="Ng W.-L."/>
            <person name="Kazmierczak K.M."/>
            <person name="Andrzejewski T.M."/>
            <person name="Davidsen T.M."/>
            <person name="Wayne K.J."/>
            <person name="Tettelin H."/>
            <person name="Glass J.I."/>
            <person name="Rusch D."/>
            <person name="Podicherti R."/>
            <person name="Tsui H.-C.T."/>
            <person name="Winkler M.E."/>
        </authorList>
    </citation>
    <scope>NUCLEOTIDE SEQUENCE</scope>
</reference>
<dbReference type="EMBL" id="UINC01014131">
    <property type="protein sequence ID" value="SVA60505.1"/>
    <property type="molecule type" value="Genomic_DNA"/>
</dbReference>
<accession>A0A381X6W9</accession>
<name>A0A381X6W9_9ZZZZ</name>
<evidence type="ECO:0000313" key="1">
    <source>
        <dbReference type="EMBL" id="SVA60505.1"/>
    </source>
</evidence>
<gene>
    <name evidence="1" type="ORF">METZ01_LOCUS113359</name>
</gene>
<protein>
    <submittedName>
        <fullName evidence="1">Uncharacterized protein</fullName>
    </submittedName>
</protein>
<organism evidence="1">
    <name type="scientific">marine metagenome</name>
    <dbReference type="NCBI Taxonomy" id="408172"/>
    <lineage>
        <taxon>unclassified sequences</taxon>
        <taxon>metagenomes</taxon>
        <taxon>ecological metagenomes</taxon>
    </lineage>
</organism>
<proteinExistence type="predicted"/>